<dbReference type="SFLD" id="SFLDG01067">
    <property type="entry name" value="SPASM/twitch_domain_containing"/>
    <property type="match status" value="1"/>
</dbReference>
<evidence type="ECO:0000259" key="14">
    <source>
        <dbReference type="PROSITE" id="PS51918"/>
    </source>
</evidence>
<evidence type="ECO:0000256" key="13">
    <source>
        <dbReference type="ARBA" id="ARBA00048697"/>
    </source>
</evidence>
<evidence type="ECO:0000256" key="8">
    <source>
        <dbReference type="ARBA" id="ARBA00023004"/>
    </source>
</evidence>
<name>A0A5J4YVT7_PORPP</name>
<evidence type="ECO:0000256" key="6">
    <source>
        <dbReference type="ARBA" id="ARBA00022723"/>
    </source>
</evidence>
<keyword evidence="16" id="KW-1185">Reference proteome</keyword>
<evidence type="ECO:0000313" key="16">
    <source>
        <dbReference type="Proteomes" id="UP000324585"/>
    </source>
</evidence>
<keyword evidence="11" id="KW-0501">Molybdenum cofactor biosynthesis</keyword>
<gene>
    <name evidence="15" type="ORF">FVE85_2758</name>
</gene>
<proteinExistence type="predicted"/>
<dbReference type="PROSITE" id="PS01305">
    <property type="entry name" value="MOAA_NIFB_PQQE"/>
    <property type="match status" value="1"/>
</dbReference>
<dbReference type="InterPro" id="IPR013785">
    <property type="entry name" value="Aldolase_TIM"/>
</dbReference>
<dbReference type="InterPro" id="IPR013483">
    <property type="entry name" value="MoaA"/>
</dbReference>
<dbReference type="PANTHER" id="PTHR22960:SF0">
    <property type="entry name" value="MOLYBDENUM COFACTOR BIOSYNTHESIS PROTEIN 1"/>
    <property type="match status" value="1"/>
</dbReference>
<dbReference type="GO" id="GO:0051539">
    <property type="term" value="F:4 iron, 4 sulfur cluster binding"/>
    <property type="evidence" value="ECO:0007669"/>
    <property type="project" value="UniProtKB-KW"/>
</dbReference>
<dbReference type="CDD" id="cd21117">
    <property type="entry name" value="Twitch_MoaA"/>
    <property type="match status" value="1"/>
</dbReference>
<dbReference type="InterPro" id="IPR040064">
    <property type="entry name" value="MoaA-like"/>
</dbReference>
<evidence type="ECO:0000256" key="2">
    <source>
        <dbReference type="ARBA" id="ARBA00005046"/>
    </source>
</evidence>
<organism evidence="15 16">
    <name type="scientific">Porphyridium purpureum</name>
    <name type="common">Red alga</name>
    <name type="synonym">Porphyridium cruentum</name>
    <dbReference type="NCBI Taxonomy" id="35688"/>
    <lineage>
        <taxon>Eukaryota</taxon>
        <taxon>Rhodophyta</taxon>
        <taxon>Bangiophyceae</taxon>
        <taxon>Porphyridiales</taxon>
        <taxon>Porphyridiaceae</taxon>
        <taxon>Porphyridium</taxon>
    </lineage>
</organism>
<comment type="pathway">
    <text evidence="2">Cofactor biosynthesis; molybdopterin biosynthesis.</text>
</comment>
<protein>
    <recommendedName>
        <fullName evidence="3">GTP 3',8-cyclase</fullName>
        <ecNumber evidence="3">4.1.99.22</ecNumber>
    </recommendedName>
</protein>
<dbReference type="GO" id="GO:0061798">
    <property type="term" value="F:GTP 3',8'-cyclase activity"/>
    <property type="evidence" value="ECO:0007669"/>
    <property type="project" value="UniProtKB-EC"/>
</dbReference>
<keyword evidence="12" id="KW-0456">Lyase</keyword>
<comment type="cofactor">
    <cofactor evidence="1">
        <name>[4Fe-4S] cluster</name>
        <dbReference type="ChEBI" id="CHEBI:49883"/>
    </cofactor>
</comment>
<comment type="catalytic activity">
    <reaction evidence="13">
        <text>GTP + AH2 + S-adenosyl-L-methionine = (8S)-3',8-cyclo-7,8-dihydroguanosine 5'-triphosphate + 5'-deoxyadenosine + L-methionine + A + H(+)</text>
        <dbReference type="Rhea" id="RHEA:49576"/>
        <dbReference type="ChEBI" id="CHEBI:13193"/>
        <dbReference type="ChEBI" id="CHEBI:15378"/>
        <dbReference type="ChEBI" id="CHEBI:17319"/>
        <dbReference type="ChEBI" id="CHEBI:17499"/>
        <dbReference type="ChEBI" id="CHEBI:37565"/>
        <dbReference type="ChEBI" id="CHEBI:57844"/>
        <dbReference type="ChEBI" id="CHEBI:59789"/>
        <dbReference type="ChEBI" id="CHEBI:131766"/>
        <dbReference type="EC" id="4.1.99.22"/>
    </reaction>
</comment>
<keyword evidence="10" id="KW-0342">GTP-binding</keyword>
<evidence type="ECO:0000313" key="15">
    <source>
        <dbReference type="EMBL" id="KAA8494517.1"/>
    </source>
</evidence>
<feature type="domain" description="Radical SAM core" evidence="14">
    <location>
        <begin position="92"/>
        <end position="316"/>
    </location>
</feature>
<dbReference type="UniPathway" id="UPA00344"/>
<dbReference type="InterPro" id="IPR010505">
    <property type="entry name" value="MoaA_twitch"/>
</dbReference>
<dbReference type="NCBIfam" id="TIGR02666">
    <property type="entry name" value="moaA"/>
    <property type="match status" value="1"/>
</dbReference>
<sequence length="428" mass="47464">MLWRACRAGAVARRAAVPAWTRACVSQAQSDTELVTQAATSAFGGTSMLQSASAHRERGGAGVEDAVPALERARKRETSRKEPAVHDALVDGFGRTHTYLRISLTERCNLRCLYCMPEEGVPLTPSEKLLTASEIDRLVDLFVSLGVHKVRLTGGEPTVRKDFDDIARRIGKRPQIRSFGITTNGIALRRRLPELAASGVNKLNISLDTLIPERFERITRRPGLHKVLESIHAALSMPEFSPVKVNAVVMRGTNEDEICSFVRLLEKQPRLEIRFIEYMPFDGNKWNEPKFFPYEEMKALIEREFGLPLRRAFTPDPAKPGALWEHQTAKTYTLDGFSGRMGFISSMSENFCGGCTRLRLTADGNLKVCLFGKAEVSLRDAMRGGASDDDLVSLISASVKRKHFALGGSKDRHELALQPNRPMISIGG</sequence>
<evidence type="ECO:0000256" key="9">
    <source>
        <dbReference type="ARBA" id="ARBA00023014"/>
    </source>
</evidence>
<dbReference type="EC" id="4.1.99.22" evidence="3"/>
<evidence type="ECO:0000256" key="5">
    <source>
        <dbReference type="ARBA" id="ARBA00022691"/>
    </source>
</evidence>
<dbReference type="OMA" id="QMSECFC"/>
<evidence type="ECO:0000256" key="7">
    <source>
        <dbReference type="ARBA" id="ARBA00022741"/>
    </source>
</evidence>
<dbReference type="SMART" id="SM00729">
    <property type="entry name" value="Elp3"/>
    <property type="match status" value="1"/>
</dbReference>
<dbReference type="GO" id="GO:0006777">
    <property type="term" value="P:Mo-molybdopterin cofactor biosynthetic process"/>
    <property type="evidence" value="ECO:0007669"/>
    <property type="project" value="UniProtKB-KW"/>
</dbReference>
<dbReference type="GO" id="GO:0005525">
    <property type="term" value="F:GTP binding"/>
    <property type="evidence" value="ECO:0007669"/>
    <property type="project" value="UniProtKB-KW"/>
</dbReference>
<dbReference type="InterPro" id="IPR006638">
    <property type="entry name" value="Elp3/MiaA/NifB-like_rSAM"/>
</dbReference>
<keyword evidence="5" id="KW-0949">S-adenosyl-L-methionine</keyword>
<dbReference type="SFLD" id="SFLDS00029">
    <property type="entry name" value="Radical_SAM"/>
    <property type="match status" value="1"/>
</dbReference>
<keyword evidence="9" id="KW-0411">Iron-sulfur</keyword>
<dbReference type="Pfam" id="PF06463">
    <property type="entry name" value="Mob_synth_C"/>
    <property type="match status" value="1"/>
</dbReference>
<dbReference type="SUPFAM" id="SSF102114">
    <property type="entry name" value="Radical SAM enzymes"/>
    <property type="match status" value="1"/>
</dbReference>
<dbReference type="OrthoDB" id="429626at2759"/>
<dbReference type="GO" id="GO:0061799">
    <property type="term" value="F:cyclic pyranopterin monophosphate synthase activity"/>
    <property type="evidence" value="ECO:0007669"/>
    <property type="project" value="TreeGrafter"/>
</dbReference>
<accession>A0A5J4YVT7</accession>
<dbReference type="SFLD" id="SFLDG01386">
    <property type="entry name" value="main_SPASM_domain-containing"/>
    <property type="match status" value="1"/>
</dbReference>
<evidence type="ECO:0000256" key="4">
    <source>
        <dbReference type="ARBA" id="ARBA00022485"/>
    </source>
</evidence>
<evidence type="ECO:0000256" key="1">
    <source>
        <dbReference type="ARBA" id="ARBA00001966"/>
    </source>
</evidence>
<dbReference type="InterPro" id="IPR058240">
    <property type="entry name" value="rSAM_sf"/>
</dbReference>
<dbReference type="Gene3D" id="3.20.20.70">
    <property type="entry name" value="Aldolase class I"/>
    <property type="match status" value="1"/>
</dbReference>
<dbReference type="InterPro" id="IPR007197">
    <property type="entry name" value="rSAM"/>
</dbReference>
<dbReference type="CDD" id="cd01335">
    <property type="entry name" value="Radical_SAM"/>
    <property type="match status" value="1"/>
</dbReference>
<dbReference type="InterPro" id="IPR050105">
    <property type="entry name" value="MoCo_biosynth_MoaA/MoaC"/>
</dbReference>
<keyword evidence="7" id="KW-0547">Nucleotide-binding</keyword>
<evidence type="ECO:0000256" key="12">
    <source>
        <dbReference type="ARBA" id="ARBA00023239"/>
    </source>
</evidence>
<dbReference type="SFLD" id="SFLDG01383">
    <property type="entry name" value="cyclic_pyranopterin_phosphate"/>
    <property type="match status" value="1"/>
</dbReference>
<keyword evidence="4" id="KW-0004">4Fe-4S</keyword>
<dbReference type="GO" id="GO:0046872">
    <property type="term" value="F:metal ion binding"/>
    <property type="evidence" value="ECO:0007669"/>
    <property type="project" value="UniProtKB-KW"/>
</dbReference>
<dbReference type="InterPro" id="IPR000385">
    <property type="entry name" value="MoaA_NifB_PqqE_Fe-S-bd_CS"/>
</dbReference>
<comment type="caution">
    <text evidence="15">The sequence shown here is derived from an EMBL/GenBank/DDBJ whole genome shotgun (WGS) entry which is preliminary data.</text>
</comment>
<dbReference type="Pfam" id="PF04055">
    <property type="entry name" value="Radical_SAM"/>
    <property type="match status" value="1"/>
</dbReference>
<dbReference type="PANTHER" id="PTHR22960">
    <property type="entry name" value="MOLYBDOPTERIN COFACTOR SYNTHESIS PROTEIN A"/>
    <property type="match status" value="1"/>
</dbReference>
<keyword evidence="8" id="KW-0408">Iron</keyword>
<evidence type="ECO:0000256" key="10">
    <source>
        <dbReference type="ARBA" id="ARBA00023134"/>
    </source>
</evidence>
<evidence type="ECO:0000256" key="3">
    <source>
        <dbReference type="ARBA" id="ARBA00012167"/>
    </source>
</evidence>
<keyword evidence="6" id="KW-0479">Metal-binding</keyword>
<dbReference type="AlphaFoldDB" id="A0A5J4YVT7"/>
<dbReference type="Proteomes" id="UP000324585">
    <property type="component" value="Unassembled WGS sequence"/>
</dbReference>
<reference evidence="16" key="1">
    <citation type="journal article" date="2019" name="Nat. Commun.">
        <title>Expansion of phycobilisome linker gene families in mesophilic red algae.</title>
        <authorList>
            <person name="Lee J."/>
            <person name="Kim D."/>
            <person name="Bhattacharya D."/>
            <person name="Yoon H.S."/>
        </authorList>
    </citation>
    <scope>NUCLEOTIDE SEQUENCE [LARGE SCALE GENOMIC DNA]</scope>
    <source>
        <strain evidence="16">CCMP 1328</strain>
    </source>
</reference>
<evidence type="ECO:0000256" key="11">
    <source>
        <dbReference type="ARBA" id="ARBA00023150"/>
    </source>
</evidence>
<dbReference type="PROSITE" id="PS51918">
    <property type="entry name" value="RADICAL_SAM"/>
    <property type="match status" value="1"/>
</dbReference>
<dbReference type="EMBL" id="VRMN01000004">
    <property type="protein sequence ID" value="KAA8494517.1"/>
    <property type="molecule type" value="Genomic_DNA"/>
</dbReference>